<organism evidence="3 5">
    <name type="scientific">Glycomyces lechevalierae</name>
    <dbReference type="NCBI Taxonomy" id="256034"/>
    <lineage>
        <taxon>Bacteria</taxon>
        <taxon>Bacillati</taxon>
        <taxon>Actinomycetota</taxon>
        <taxon>Actinomycetes</taxon>
        <taxon>Glycomycetales</taxon>
        <taxon>Glycomycetaceae</taxon>
        <taxon>Glycomyces</taxon>
    </lineage>
</organism>
<protein>
    <submittedName>
        <fullName evidence="3">Uncharacterized protein</fullName>
    </submittedName>
</protein>
<feature type="transmembrane region" description="Helical" evidence="2">
    <location>
        <begin position="51"/>
        <end position="69"/>
    </location>
</feature>
<feature type="compositionally biased region" description="Pro residues" evidence="1">
    <location>
        <begin position="1"/>
        <end position="26"/>
    </location>
</feature>
<accession>A0A9X3PHD7</accession>
<gene>
    <name evidence="4" type="ORF">J2S69_004704</name>
    <name evidence="3" type="ORF">O2L01_03395</name>
</gene>
<feature type="transmembrane region" description="Helical" evidence="2">
    <location>
        <begin position="75"/>
        <end position="95"/>
    </location>
</feature>
<dbReference type="AlphaFoldDB" id="A0A9X3PHD7"/>
<keyword evidence="2" id="KW-0472">Membrane</keyword>
<proteinExistence type="predicted"/>
<keyword evidence="2" id="KW-1133">Transmembrane helix</keyword>
<sequence length="501" mass="54191">MYPEPAPTEPPIAPPTAPPSPRPRPATDPVVAVAGNATMLGLGYMSMRRPVLAALALTGTGFLLWSAAVQTENPLWRYLLPAWGLVMIVHAWWLTRRVRLDRLATLGEDPARRPRFFAVTAAALVLLTVTWFRFDAWWIAHDAEAAHAAGDCEEANAALDRLDVVHRVAFGPAVLRGEEEHEACDLLLAALDASPTEAAATLETYLDHPGALWDGAGPKRAEFLFQAALLDGVPNPATIERGFTQLTDTLADHPGQADTVEATVTAFMDDLAEAPSPCTGHAVDDWLAGRTWDAEAISAPVNAAAGQVPDRLLDCAQERVETQDAAALFREFLTAYPDHERAAEAADGVLASGTYCADPVAYPAAPDAGGPGPHPMRLVGTWTAEGRGFPDSWLAATAAETALAVCVEAEVGEFQESCQYRRPDGSTFWAGFFAHRFTIEAYSLKTGELVDEYAREIGDPCPNRLDGTYNTISLYISDTTMTMASEYSDEDFRNMFTRLMD</sequence>
<evidence type="ECO:0000256" key="1">
    <source>
        <dbReference type="SAM" id="MobiDB-lite"/>
    </source>
</evidence>
<evidence type="ECO:0000313" key="3">
    <source>
        <dbReference type="EMBL" id="MDA1384020.1"/>
    </source>
</evidence>
<dbReference type="RefSeq" id="WP_270120396.1">
    <property type="nucleotide sequence ID" value="NZ_BAAAOM010000001.1"/>
</dbReference>
<reference evidence="3" key="1">
    <citation type="submission" date="2022-12" db="EMBL/GenBank/DDBJ databases">
        <title>Gycomyces niveus sp.nov., a novel actinomycete isolated from soil in Shouguang.</title>
        <authorList>
            <person name="Yang X."/>
        </authorList>
    </citation>
    <scope>NUCLEOTIDE SEQUENCE</scope>
    <source>
        <strain evidence="3">DSM 44724</strain>
    </source>
</reference>
<comment type="caution">
    <text evidence="3">The sequence shown here is derived from an EMBL/GenBank/DDBJ whole genome shotgun (WGS) entry which is preliminary data.</text>
</comment>
<feature type="transmembrane region" description="Helical" evidence="2">
    <location>
        <begin position="116"/>
        <end position="134"/>
    </location>
</feature>
<name>A0A9X3PHD7_9ACTN</name>
<feature type="region of interest" description="Disordered" evidence="1">
    <location>
        <begin position="1"/>
        <end position="28"/>
    </location>
</feature>
<keyword evidence="6" id="KW-1185">Reference proteome</keyword>
<keyword evidence="2" id="KW-0812">Transmembrane</keyword>
<dbReference type="EMBL" id="JAVDYD010000001">
    <property type="protein sequence ID" value="MDR7340985.1"/>
    <property type="molecule type" value="Genomic_DNA"/>
</dbReference>
<dbReference type="Proteomes" id="UP001183604">
    <property type="component" value="Unassembled WGS sequence"/>
</dbReference>
<dbReference type="EMBL" id="JAPZVQ010000001">
    <property type="protein sequence ID" value="MDA1384020.1"/>
    <property type="molecule type" value="Genomic_DNA"/>
</dbReference>
<evidence type="ECO:0000313" key="4">
    <source>
        <dbReference type="EMBL" id="MDR7340985.1"/>
    </source>
</evidence>
<reference evidence="4 6" key="2">
    <citation type="submission" date="2023-07" db="EMBL/GenBank/DDBJ databases">
        <title>Sequencing the genomes of 1000 actinobacteria strains.</title>
        <authorList>
            <person name="Klenk H.-P."/>
        </authorList>
    </citation>
    <scope>NUCLEOTIDE SEQUENCE [LARGE SCALE GENOMIC DNA]</scope>
    <source>
        <strain evidence="4 6">DSM 44724</strain>
    </source>
</reference>
<evidence type="ECO:0000313" key="5">
    <source>
        <dbReference type="Proteomes" id="UP001145799"/>
    </source>
</evidence>
<evidence type="ECO:0000313" key="6">
    <source>
        <dbReference type="Proteomes" id="UP001183604"/>
    </source>
</evidence>
<dbReference type="Proteomes" id="UP001145799">
    <property type="component" value="Unassembled WGS sequence"/>
</dbReference>
<evidence type="ECO:0000256" key="2">
    <source>
        <dbReference type="SAM" id="Phobius"/>
    </source>
</evidence>